<dbReference type="GO" id="GO:0008360">
    <property type="term" value="P:regulation of cell shape"/>
    <property type="evidence" value="ECO:0007669"/>
    <property type="project" value="UniProtKB-KW"/>
</dbReference>
<dbReference type="PANTHER" id="PTHR30622">
    <property type="entry name" value="UNDECAPRENYL-DIPHOSPHATASE"/>
    <property type="match status" value="1"/>
</dbReference>
<proteinExistence type="inferred from homology"/>
<dbReference type="Proteomes" id="UP000231292">
    <property type="component" value="Unassembled WGS sequence"/>
</dbReference>
<dbReference type="Pfam" id="PF02673">
    <property type="entry name" value="BacA"/>
    <property type="match status" value="1"/>
</dbReference>
<accession>A0A2G9YKY4</accession>
<dbReference type="GO" id="GO:0005886">
    <property type="term" value="C:plasma membrane"/>
    <property type="evidence" value="ECO:0007669"/>
    <property type="project" value="UniProtKB-SubCell"/>
</dbReference>
<evidence type="ECO:0000256" key="3">
    <source>
        <dbReference type="ARBA" id="ARBA00012374"/>
    </source>
</evidence>
<feature type="transmembrane region" description="Helical" evidence="14">
    <location>
        <begin position="199"/>
        <end position="220"/>
    </location>
</feature>
<dbReference type="GO" id="GO:0046677">
    <property type="term" value="P:response to antibiotic"/>
    <property type="evidence" value="ECO:0007669"/>
    <property type="project" value="UniProtKB-UniRule"/>
</dbReference>
<protein>
    <recommendedName>
        <fullName evidence="4 14">Undecaprenyl-diphosphatase</fullName>
        <ecNumber evidence="3 14">3.6.1.27</ecNumber>
    </recommendedName>
    <alternativeName>
        <fullName evidence="12 14">Bacitracin resistance protein</fullName>
    </alternativeName>
    <alternativeName>
        <fullName evidence="11 14">Undecaprenyl pyrophosphate phosphatase</fullName>
    </alternativeName>
</protein>
<feature type="transmembrane region" description="Helical" evidence="14">
    <location>
        <begin position="70"/>
        <end position="88"/>
    </location>
</feature>
<keyword evidence="7 14" id="KW-0378">Hydrolase</keyword>
<evidence type="ECO:0000256" key="11">
    <source>
        <dbReference type="ARBA" id="ARBA00032707"/>
    </source>
</evidence>
<gene>
    <name evidence="14" type="primary">uppP</name>
    <name evidence="15" type="ORF">COX41_03235</name>
</gene>
<evidence type="ECO:0000313" key="15">
    <source>
        <dbReference type="EMBL" id="PIP19373.1"/>
    </source>
</evidence>
<name>A0A2G9YKY4_9BACT</name>
<evidence type="ECO:0000256" key="14">
    <source>
        <dbReference type="HAMAP-Rule" id="MF_01006"/>
    </source>
</evidence>
<evidence type="ECO:0000256" key="1">
    <source>
        <dbReference type="ARBA" id="ARBA00004651"/>
    </source>
</evidence>
<keyword evidence="8 14" id="KW-1133">Transmembrane helix</keyword>
<dbReference type="HAMAP" id="MF_01006">
    <property type="entry name" value="Undec_diphosphatase"/>
    <property type="match status" value="1"/>
</dbReference>
<organism evidence="15 16">
    <name type="scientific">Candidatus Sherwoodlollariibacterium unditelluris</name>
    <dbReference type="NCBI Taxonomy" id="1974757"/>
    <lineage>
        <taxon>Bacteria</taxon>
        <taxon>Pseudomonadati</taxon>
        <taxon>Candidatus Omnitrophota</taxon>
        <taxon>Candidatus Sherwoodlollariibacterium</taxon>
    </lineage>
</organism>
<dbReference type="GO" id="GO:0071555">
    <property type="term" value="P:cell wall organization"/>
    <property type="evidence" value="ECO:0007669"/>
    <property type="project" value="UniProtKB-KW"/>
</dbReference>
<dbReference type="PANTHER" id="PTHR30622:SF2">
    <property type="entry name" value="UNDECAPRENYL-DIPHOSPHATASE"/>
    <property type="match status" value="1"/>
</dbReference>
<keyword evidence="6 14" id="KW-0812">Transmembrane</keyword>
<dbReference type="AlphaFoldDB" id="A0A2G9YKY4"/>
<evidence type="ECO:0000256" key="10">
    <source>
        <dbReference type="ARBA" id="ARBA00023251"/>
    </source>
</evidence>
<keyword evidence="10 14" id="KW-0046">Antibiotic resistance</keyword>
<comment type="function">
    <text evidence="14">Catalyzes the dephosphorylation of undecaprenyl diphosphate (UPP). Confers resistance to bacitracin.</text>
</comment>
<comment type="miscellaneous">
    <text evidence="14">Bacitracin is thought to be involved in the inhibition of peptidoglycan synthesis by sequestering undecaprenyl diphosphate, thereby reducing the pool of lipid carrier available.</text>
</comment>
<evidence type="ECO:0000256" key="8">
    <source>
        <dbReference type="ARBA" id="ARBA00022989"/>
    </source>
</evidence>
<evidence type="ECO:0000256" key="2">
    <source>
        <dbReference type="ARBA" id="ARBA00010621"/>
    </source>
</evidence>
<evidence type="ECO:0000256" key="6">
    <source>
        <dbReference type="ARBA" id="ARBA00022692"/>
    </source>
</evidence>
<reference evidence="15 16" key="1">
    <citation type="submission" date="2017-09" db="EMBL/GenBank/DDBJ databases">
        <title>Depth-based differentiation of microbial function through sediment-hosted aquifers and enrichment of novel symbionts in the deep terrestrial subsurface.</title>
        <authorList>
            <person name="Probst A.J."/>
            <person name="Ladd B."/>
            <person name="Jarett J.K."/>
            <person name="Geller-Mcgrath D.E."/>
            <person name="Sieber C.M."/>
            <person name="Emerson J.B."/>
            <person name="Anantharaman K."/>
            <person name="Thomas B.C."/>
            <person name="Malmstrom R."/>
            <person name="Stieglmeier M."/>
            <person name="Klingl A."/>
            <person name="Woyke T."/>
            <person name="Ryan C.M."/>
            <person name="Banfield J.F."/>
        </authorList>
    </citation>
    <scope>NUCLEOTIDE SEQUENCE [LARGE SCALE GENOMIC DNA]</scope>
    <source>
        <strain evidence="15">CG23_combo_of_CG06-09_8_20_14_all_41_10</strain>
    </source>
</reference>
<dbReference type="GO" id="GO:0009252">
    <property type="term" value="P:peptidoglycan biosynthetic process"/>
    <property type="evidence" value="ECO:0007669"/>
    <property type="project" value="UniProtKB-KW"/>
</dbReference>
<keyword evidence="14" id="KW-0961">Cell wall biogenesis/degradation</keyword>
<feature type="transmembrane region" description="Helical" evidence="14">
    <location>
        <begin position="39"/>
        <end position="58"/>
    </location>
</feature>
<dbReference type="EC" id="3.6.1.27" evidence="3 14"/>
<evidence type="ECO:0000256" key="13">
    <source>
        <dbReference type="ARBA" id="ARBA00047594"/>
    </source>
</evidence>
<dbReference type="InterPro" id="IPR003824">
    <property type="entry name" value="UppP"/>
</dbReference>
<sequence length="247" mass="27275">MVKYILLGIIQGLTEFLPVSSSGHLVIAQKLLGMSGEEIALGVILHLGTLFAVIAFFFKDILKLLRDIKSIGLILIVTFITGVIGVLGKDFFESLFSLPKLVAISFVITGIILFSTRKFIQAKKDKVELKDAIILGFTQAISIIPGISRSGTTISTLLFRRIDKEASFRFSFLVSIPIILGVALVEVRKIDFAVRNNFVNLFSGFIFSLLAGLAALWLLKLTIKKAKFYCFGYYCILIAALTLIFIK</sequence>
<evidence type="ECO:0000313" key="16">
    <source>
        <dbReference type="Proteomes" id="UP000231292"/>
    </source>
</evidence>
<dbReference type="EMBL" id="PCRK01000074">
    <property type="protein sequence ID" value="PIP19373.1"/>
    <property type="molecule type" value="Genomic_DNA"/>
</dbReference>
<evidence type="ECO:0000256" key="5">
    <source>
        <dbReference type="ARBA" id="ARBA00022475"/>
    </source>
</evidence>
<keyword evidence="5 14" id="KW-1003">Cell membrane</keyword>
<evidence type="ECO:0000256" key="7">
    <source>
        <dbReference type="ARBA" id="ARBA00022801"/>
    </source>
</evidence>
<comment type="subcellular location">
    <subcellularLocation>
        <location evidence="1 14">Cell membrane</location>
        <topology evidence="1 14">Multi-pass membrane protein</topology>
    </subcellularLocation>
</comment>
<feature type="transmembrane region" description="Helical" evidence="14">
    <location>
        <begin position="168"/>
        <end position="187"/>
    </location>
</feature>
<feature type="transmembrane region" description="Helical" evidence="14">
    <location>
        <begin position="226"/>
        <end position="246"/>
    </location>
</feature>
<dbReference type="GO" id="GO:0050380">
    <property type="term" value="F:undecaprenyl-diphosphatase activity"/>
    <property type="evidence" value="ECO:0007669"/>
    <property type="project" value="UniProtKB-UniRule"/>
</dbReference>
<feature type="transmembrane region" description="Helical" evidence="14">
    <location>
        <begin position="100"/>
        <end position="120"/>
    </location>
</feature>
<comment type="similarity">
    <text evidence="2 14">Belongs to the UppP family.</text>
</comment>
<comment type="caution">
    <text evidence="15">The sequence shown here is derived from an EMBL/GenBank/DDBJ whole genome shotgun (WGS) entry which is preliminary data.</text>
</comment>
<evidence type="ECO:0000256" key="4">
    <source>
        <dbReference type="ARBA" id="ARBA00021581"/>
    </source>
</evidence>
<comment type="catalytic activity">
    <reaction evidence="13 14">
        <text>di-trans,octa-cis-undecaprenyl diphosphate + H2O = di-trans,octa-cis-undecaprenyl phosphate + phosphate + H(+)</text>
        <dbReference type="Rhea" id="RHEA:28094"/>
        <dbReference type="ChEBI" id="CHEBI:15377"/>
        <dbReference type="ChEBI" id="CHEBI:15378"/>
        <dbReference type="ChEBI" id="CHEBI:43474"/>
        <dbReference type="ChEBI" id="CHEBI:58405"/>
        <dbReference type="ChEBI" id="CHEBI:60392"/>
        <dbReference type="EC" id="3.6.1.27"/>
    </reaction>
</comment>
<keyword evidence="9 14" id="KW-0472">Membrane</keyword>
<keyword evidence="14" id="KW-0133">Cell shape</keyword>
<evidence type="ECO:0000256" key="9">
    <source>
        <dbReference type="ARBA" id="ARBA00023136"/>
    </source>
</evidence>
<keyword evidence="14" id="KW-0573">Peptidoglycan synthesis</keyword>
<evidence type="ECO:0000256" key="12">
    <source>
        <dbReference type="ARBA" id="ARBA00032932"/>
    </source>
</evidence>